<dbReference type="UniPathway" id="UPA00344"/>
<dbReference type="Pfam" id="PF04055">
    <property type="entry name" value="Radical_SAM"/>
    <property type="match status" value="1"/>
</dbReference>
<dbReference type="Gene3D" id="3.30.70.640">
    <property type="entry name" value="Molybdopterin cofactor biosynthesis C (MoaC) domain"/>
    <property type="match status" value="1"/>
</dbReference>
<dbReference type="Proteomes" id="UP000812966">
    <property type="component" value="Unassembled WGS sequence"/>
</dbReference>
<dbReference type="InterPro" id="IPR013483">
    <property type="entry name" value="MoaA"/>
</dbReference>
<keyword evidence="9" id="KW-0547">Nucleotide-binding</keyword>
<dbReference type="CDD" id="cd21117">
    <property type="entry name" value="Twitch_MoaA"/>
    <property type="match status" value="1"/>
</dbReference>
<comment type="pathway">
    <text evidence="3">Cofactor biosynthesis; molybdopterin biosynthesis.</text>
</comment>
<dbReference type="PROSITE" id="PS51918">
    <property type="entry name" value="RADICAL_SAM"/>
    <property type="match status" value="1"/>
</dbReference>
<dbReference type="Gene3D" id="3.20.20.70">
    <property type="entry name" value="Aldolase class I"/>
    <property type="match status" value="1"/>
</dbReference>
<comment type="catalytic activity">
    <reaction evidence="1">
        <text>(8S)-3',8-cyclo-7,8-dihydroguanosine 5'-triphosphate = cyclic pyranopterin phosphate + diphosphate</text>
        <dbReference type="Rhea" id="RHEA:49580"/>
        <dbReference type="ChEBI" id="CHEBI:33019"/>
        <dbReference type="ChEBI" id="CHEBI:59648"/>
        <dbReference type="ChEBI" id="CHEBI:131766"/>
        <dbReference type="EC" id="4.6.1.17"/>
    </reaction>
</comment>
<keyword evidence="11" id="KW-0411">Iron-sulfur</keyword>
<evidence type="ECO:0000256" key="10">
    <source>
        <dbReference type="ARBA" id="ARBA00023004"/>
    </source>
</evidence>
<dbReference type="InterPro" id="IPR000385">
    <property type="entry name" value="MoaA_NifB_PqqE_Fe-S-bd_CS"/>
</dbReference>
<dbReference type="CDD" id="cd01335">
    <property type="entry name" value="Radical_SAM"/>
    <property type="match status" value="1"/>
</dbReference>
<dbReference type="GO" id="GO:0061798">
    <property type="term" value="F:GTP 3',8'-cyclase activity"/>
    <property type="evidence" value="ECO:0007669"/>
    <property type="project" value="UniProtKB-EC"/>
</dbReference>
<evidence type="ECO:0000313" key="18">
    <source>
        <dbReference type="EMBL" id="KAG7558229.1"/>
    </source>
</evidence>
<evidence type="ECO:0000256" key="7">
    <source>
        <dbReference type="ARBA" id="ARBA00022691"/>
    </source>
</evidence>
<proteinExistence type="inferred from homology"/>
<protein>
    <recommendedName>
        <fullName evidence="17">Radical SAM core domain-containing protein</fullName>
    </recommendedName>
</protein>
<gene>
    <name evidence="18" type="ORF">FFLO_02882</name>
</gene>
<accession>A0A8K0NRE7</accession>
<dbReference type="AlphaFoldDB" id="A0A8K0NRE7"/>
<dbReference type="Pfam" id="PF06463">
    <property type="entry name" value="Mob_synth_C"/>
    <property type="match status" value="1"/>
</dbReference>
<evidence type="ECO:0000256" key="2">
    <source>
        <dbReference type="ARBA" id="ARBA00001966"/>
    </source>
</evidence>
<dbReference type="NCBIfam" id="TIGR00581">
    <property type="entry name" value="moaC"/>
    <property type="match status" value="1"/>
</dbReference>
<evidence type="ECO:0000256" key="15">
    <source>
        <dbReference type="ARBA" id="ARBA00048697"/>
    </source>
</evidence>
<dbReference type="SUPFAM" id="SSF102114">
    <property type="entry name" value="Radical SAM enzymes"/>
    <property type="match status" value="1"/>
</dbReference>
<feature type="domain" description="Radical SAM core" evidence="17">
    <location>
        <begin position="137"/>
        <end position="384"/>
    </location>
</feature>
<evidence type="ECO:0000256" key="4">
    <source>
        <dbReference type="ARBA" id="ARBA00008484"/>
    </source>
</evidence>
<dbReference type="InterPro" id="IPR058240">
    <property type="entry name" value="rSAM_sf"/>
</dbReference>
<dbReference type="SFLD" id="SFLDG01067">
    <property type="entry name" value="SPASM/twitch_domain_containing"/>
    <property type="match status" value="1"/>
</dbReference>
<dbReference type="InterPro" id="IPR013785">
    <property type="entry name" value="Aldolase_TIM"/>
</dbReference>
<dbReference type="OrthoDB" id="429626at2759"/>
<evidence type="ECO:0000256" key="8">
    <source>
        <dbReference type="ARBA" id="ARBA00022723"/>
    </source>
</evidence>
<dbReference type="InterPro" id="IPR047594">
    <property type="entry name" value="MoaC_bact/euk"/>
</dbReference>
<comment type="similarity">
    <text evidence="4">In the C-terminal section; belongs to the MoaC family.</text>
</comment>
<keyword evidence="19" id="KW-1185">Reference proteome</keyword>
<evidence type="ECO:0000256" key="3">
    <source>
        <dbReference type="ARBA" id="ARBA00005046"/>
    </source>
</evidence>
<dbReference type="GO" id="GO:0005525">
    <property type="term" value="F:GTP binding"/>
    <property type="evidence" value="ECO:0007669"/>
    <property type="project" value="UniProtKB-KW"/>
</dbReference>
<keyword evidence="7" id="KW-0949">S-adenosyl-L-methionine</keyword>
<reference evidence="18" key="1">
    <citation type="submission" date="2020-04" db="EMBL/GenBank/DDBJ databases">
        <title>Analysis of mating type loci in Filobasidium floriforme.</title>
        <authorList>
            <person name="Nowrousian M."/>
        </authorList>
    </citation>
    <scope>NUCLEOTIDE SEQUENCE</scope>
    <source>
        <strain evidence="18">CBS 6242</strain>
    </source>
</reference>
<dbReference type="SUPFAM" id="SSF55040">
    <property type="entry name" value="Molybdenum cofactor biosynthesis protein C, MoaC"/>
    <property type="match status" value="1"/>
</dbReference>
<dbReference type="InterPro" id="IPR010505">
    <property type="entry name" value="MoaA_twitch"/>
</dbReference>
<evidence type="ECO:0000256" key="12">
    <source>
        <dbReference type="ARBA" id="ARBA00023134"/>
    </source>
</evidence>
<dbReference type="PANTHER" id="PTHR22960:SF0">
    <property type="entry name" value="MOLYBDENUM COFACTOR BIOSYNTHESIS PROTEIN 1"/>
    <property type="match status" value="1"/>
</dbReference>
<dbReference type="PROSITE" id="PS01305">
    <property type="entry name" value="MOAA_NIFB_PQQE"/>
    <property type="match status" value="1"/>
</dbReference>
<dbReference type="SFLD" id="SFLDG01386">
    <property type="entry name" value="main_SPASM_domain-containing"/>
    <property type="match status" value="1"/>
</dbReference>
<name>A0A8K0NRE7_9TREE</name>
<comment type="catalytic activity">
    <reaction evidence="15">
        <text>GTP + AH2 + S-adenosyl-L-methionine = (8S)-3',8-cyclo-7,8-dihydroguanosine 5'-triphosphate + 5'-deoxyadenosine + L-methionine + A + H(+)</text>
        <dbReference type="Rhea" id="RHEA:49576"/>
        <dbReference type="ChEBI" id="CHEBI:13193"/>
        <dbReference type="ChEBI" id="CHEBI:15378"/>
        <dbReference type="ChEBI" id="CHEBI:17319"/>
        <dbReference type="ChEBI" id="CHEBI:17499"/>
        <dbReference type="ChEBI" id="CHEBI:37565"/>
        <dbReference type="ChEBI" id="CHEBI:57844"/>
        <dbReference type="ChEBI" id="CHEBI:59789"/>
        <dbReference type="ChEBI" id="CHEBI:131766"/>
        <dbReference type="EC" id="4.1.99.22"/>
    </reaction>
</comment>
<evidence type="ECO:0000313" key="19">
    <source>
        <dbReference type="Proteomes" id="UP000812966"/>
    </source>
</evidence>
<organism evidence="18 19">
    <name type="scientific">Filobasidium floriforme</name>
    <dbReference type="NCBI Taxonomy" id="5210"/>
    <lineage>
        <taxon>Eukaryota</taxon>
        <taxon>Fungi</taxon>
        <taxon>Dikarya</taxon>
        <taxon>Basidiomycota</taxon>
        <taxon>Agaricomycotina</taxon>
        <taxon>Tremellomycetes</taxon>
        <taxon>Filobasidiales</taxon>
        <taxon>Filobasidiaceae</taxon>
        <taxon>Filobasidium</taxon>
    </lineage>
</organism>
<dbReference type="CDD" id="cd01420">
    <property type="entry name" value="MoaC_PE"/>
    <property type="match status" value="1"/>
</dbReference>
<sequence>MHRIRSTTTATPITMTRTTISRRQAISTSPNLFRPPAQAVRVRDVEDEPLDYMASRGVGMESMVEGFQRGELSGSRSAGNYRDYIKAKIAQHDLLHPAPLTAASPSPSSSELGQILDPAGLTARSREKTGRHPLTDRYKRDHGYLRISLTERCNLRCTYCMPANGVPLSPPSHILTNSEIMHLSRLFVSQGVSKIRLTGGEPTLRKDLAGLVAGIGALRDQGLRIIGMTSNGVALGGRSDNGGKLNELVKGGLTHLNLSLDTLEEAKFEEITRRRGYSAVMSALDHALSHLSDAPLHASLSDFRPGLRSVKLNSVLTRSTNLSELLSFAELTKERPISVRFIEFMPFSGNEWDKTEMVSYEEALGILKARYGDDLEMVRDDGDDGTSKRWRVKGYKGEIGFISSMSDHFCGTCNRLRITADGHLKVCLFDNTEVSLRDVMRSQDPNSRIDERLIDVISMAVGNKKPKHAGLGRIVNLSDHRTVSHRLWRRSEQIVERAPRIMKRNGLGIGGRSTGWLAIRQKHTSAHVNEVKEPTLTHLDKTGRASMVSISNKASTTRRATAKGRIYLPKVAFDMLAQDPSGSTWKKGDVFGTARIAGIMAGKRTSDMIPLCHPISLTDLKLAFRLDQDVRKDDGGGWVSVKAVAECEGKTGVEMEALSAASVALLTVWDMVKAVAGKEMVMSDLMVTHKEGGKSGDWDRPGGWVAGEIKANEVDFAL</sequence>
<comment type="caution">
    <text evidence="18">The sequence shown here is derived from an EMBL/GenBank/DDBJ whole genome shotgun (WGS) entry which is preliminary data.</text>
</comment>
<dbReference type="NCBIfam" id="TIGR02666">
    <property type="entry name" value="moaA"/>
    <property type="match status" value="1"/>
</dbReference>
<dbReference type="GO" id="GO:0051539">
    <property type="term" value="F:4 iron, 4 sulfur cluster binding"/>
    <property type="evidence" value="ECO:0007669"/>
    <property type="project" value="UniProtKB-KW"/>
</dbReference>
<dbReference type="InterPro" id="IPR040064">
    <property type="entry name" value="MoaA-like"/>
</dbReference>
<evidence type="ECO:0000256" key="1">
    <source>
        <dbReference type="ARBA" id="ARBA00001637"/>
    </source>
</evidence>
<evidence type="ECO:0000259" key="17">
    <source>
        <dbReference type="PROSITE" id="PS51918"/>
    </source>
</evidence>
<evidence type="ECO:0000256" key="9">
    <source>
        <dbReference type="ARBA" id="ARBA00022741"/>
    </source>
</evidence>
<dbReference type="Pfam" id="PF01967">
    <property type="entry name" value="MoaC"/>
    <property type="match status" value="1"/>
</dbReference>
<dbReference type="InterPro" id="IPR007197">
    <property type="entry name" value="rSAM"/>
</dbReference>
<dbReference type="InterPro" id="IPR002820">
    <property type="entry name" value="Mopterin_CF_biosynth-C_dom"/>
</dbReference>
<feature type="compositionally biased region" description="Low complexity" evidence="16">
    <location>
        <begin position="98"/>
        <end position="112"/>
    </location>
</feature>
<dbReference type="GO" id="GO:0061799">
    <property type="term" value="F:cyclic pyranopterin monophosphate synthase activity"/>
    <property type="evidence" value="ECO:0007669"/>
    <property type="project" value="UniProtKB-EC"/>
</dbReference>
<dbReference type="NCBIfam" id="NF006870">
    <property type="entry name" value="PRK09364.1"/>
    <property type="match status" value="1"/>
</dbReference>
<keyword evidence="6" id="KW-0004">4Fe-4S</keyword>
<comment type="similarity">
    <text evidence="5">In the N-terminal section; belongs to the radical SAM superfamily. MoaA family.</text>
</comment>
<comment type="cofactor">
    <cofactor evidence="2">
        <name>[4Fe-4S] cluster</name>
        <dbReference type="ChEBI" id="CHEBI:49883"/>
    </cofactor>
</comment>
<evidence type="ECO:0000256" key="6">
    <source>
        <dbReference type="ARBA" id="ARBA00022485"/>
    </source>
</evidence>
<keyword evidence="14" id="KW-0456">Lyase</keyword>
<dbReference type="InterPro" id="IPR006638">
    <property type="entry name" value="Elp3/MiaA/NifB-like_rSAM"/>
</dbReference>
<evidence type="ECO:0000256" key="13">
    <source>
        <dbReference type="ARBA" id="ARBA00023150"/>
    </source>
</evidence>
<dbReference type="InterPro" id="IPR023045">
    <property type="entry name" value="MoaC"/>
</dbReference>
<dbReference type="EMBL" id="JABELV010000048">
    <property type="protein sequence ID" value="KAG7558229.1"/>
    <property type="molecule type" value="Genomic_DNA"/>
</dbReference>
<keyword evidence="12" id="KW-0342">GTP-binding</keyword>
<evidence type="ECO:0000256" key="11">
    <source>
        <dbReference type="ARBA" id="ARBA00023014"/>
    </source>
</evidence>
<dbReference type="InterPro" id="IPR050105">
    <property type="entry name" value="MoCo_biosynth_MoaA/MoaC"/>
</dbReference>
<dbReference type="GO" id="GO:0046872">
    <property type="term" value="F:metal ion binding"/>
    <property type="evidence" value="ECO:0007669"/>
    <property type="project" value="UniProtKB-KW"/>
</dbReference>
<dbReference type="SFLD" id="SFLDS00029">
    <property type="entry name" value="Radical_SAM"/>
    <property type="match status" value="1"/>
</dbReference>
<dbReference type="SMART" id="SM00729">
    <property type="entry name" value="Elp3"/>
    <property type="match status" value="1"/>
</dbReference>
<feature type="region of interest" description="Disordered" evidence="16">
    <location>
        <begin position="98"/>
        <end position="136"/>
    </location>
</feature>
<dbReference type="PANTHER" id="PTHR22960">
    <property type="entry name" value="MOLYBDOPTERIN COFACTOR SYNTHESIS PROTEIN A"/>
    <property type="match status" value="1"/>
</dbReference>
<evidence type="ECO:0000256" key="16">
    <source>
        <dbReference type="SAM" id="MobiDB-lite"/>
    </source>
</evidence>
<dbReference type="InterPro" id="IPR036522">
    <property type="entry name" value="MoaC_sf"/>
</dbReference>
<evidence type="ECO:0000256" key="14">
    <source>
        <dbReference type="ARBA" id="ARBA00023239"/>
    </source>
</evidence>
<dbReference type="SFLD" id="SFLDG01383">
    <property type="entry name" value="cyclic_pyranopterin_phosphate"/>
    <property type="match status" value="1"/>
</dbReference>
<evidence type="ECO:0000256" key="5">
    <source>
        <dbReference type="ARBA" id="ARBA00009862"/>
    </source>
</evidence>
<keyword evidence="8" id="KW-0479">Metal-binding</keyword>
<dbReference type="GO" id="GO:0006777">
    <property type="term" value="P:Mo-molybdopterin cofactor biosynthetic process"/>
    <property type="evidence" value="ECO:0007669"/>
    <property type="project" value="UniProtKB-KW"/>
</dbReference>
<keyword evidence="10" id="KW-0408">Iron</keyword>
<keyword evidence="13" id="KW-0501">Molybdenum cofactor biosynthesis</keyword>
<feature type="compositionally biased region" description="Basic and acidic residues" evidence="16">
    <location>
        <begin position="124"/>
        <end position="136"/>
    </location>
</feature>